<protein>
    <submittedName>
        <fullName evidence="1">Protein 21.1</fullName>
    </submittedName>
</protein>
<proteinExistence type="predicted"/>
<feature type="non-terminal residue" evidence="1">
    <location>
        <position position="126"/>
    </location>
</feature>
<dbReference type="PANTHER" id="PTHR24120:SF4">
    <property type="entry name" value="GH07239P"/>
    <property type="match status" value="1"/>
</dbReference>
<dbReference type="Gene3D" id="1.25.40.20">
    <property type="entry name" value="Ankyrin repeat-containing domain"/>
    <property type="match status" value="1"/>
</dbReference>
<dbReference type="SMART" id="SM00248">
    <property type="entry name" value="ANK"/>
    <property type="match status" value="2"/>
</dbReference>
<name>A0A146KBY8_9EUKA</name>
<dbReference type="InterPro" id="IPR036770">
    <property type="entry name" value="Ankyrin_rpt-contain_sf"/>
</dbReference>
<dbReference type="Pfam" id="PF12796">
    <property type="entry name" value="Ank_2"/>
    <property type="match status" value="1"/>
</dbReference>
<organism evidence="1">
    <name type="scientific">Trepomonas sp. PC1</name>
    <dbReference type="NCBI Taxonomy" id="1076344"/>
    <lineage>
        <taxon>Eukaryota</taxon>
        <taxon>Metamonada</taxon>
        <taxon>Diplomonadida</taxon>
        <taxon>Hexamitidae</taxon>
        <taxon>Hexamitinae</taxon>
        <taxon>Trepomonas</taxon>
    </lineage>
</organism>
<sequence>PKLTTNSYKTTALILAVEQIKIENVIQNLDLVRMQDENGMTALMYSAKNQSLECALLLATQEAKIQDNLGNTALMYAVKTNSVEIVRLLSPFETNIFNNNGANALHIALQLKCDNEILKILKKFEL</sequence>
<feature type="non-terminal residue" evidence="1">
    <location>
        <position position="1"/>
    </location>
</feature>
<dbReference type="EMBL" id="GDID01003580">
    <property type="protein sequence ID" value="JAP93026.1"/>
    <property type="molecule type" value="Transcribed_RNA"/>
</dbReference>
<gene>
    <name evidence="1" type="ORF">TPC1_14845</name>
</gene>
<dbReference type="SUPFAM" id="SSF48403">
    <property type="entry name" value="Ankyrin repeat"/>
    <property type="match status" value="1"/>
</dbReference>
<dbReference type="PANTHER" id="PTHR24120">
    <property type="entry name" value="GH07239P"/>
    <property type="match status" value="1"/>
</dbReference>
<dbReference type="InterPro" id="IPR002110">
    <property type="entry name" value="Ankyrin_rpt"/>
</dbReference>
<evidence type="ECO:0000313" key="1">
    <source>
        <dbReference type="EMBL" id="JAP93026.1"/>
    </source>
</evidence>
<dbReference type="AlphaFoldDB" id="A0A146KBY8"/>
<accession>A0A146KBY8</accession>
<reference evidence="1" key="1">
    <citation type="submission" date="2015-07" db="EMBL/GenBank/DDBJ databases">
        <title>Adaptation to a free-living lifestyle via gene acquisitions in the diplomonad Trepomonas sp. PC1.</title>
        <authorList>
            <person name="Xu F."/>
            <person name="Jerlstrom-Hultqvist J."/>
            <person name="Kolisko M."/>
            <person name="Simpson A.G.B."/>
            <person name="Roger A.J."/>
            <person name="Svard S.G."/>
            <person name="Andersson J.O."/>
        </authorList>
    </citation>
    <scope>NUCLEOTIDE SEQUENCE</scope>
    <source>
        <strain evidence="1">PC1</strain>
    </source>
</reference>